<evidence type="ECO:0000256" key="15">
    <source>
        <dbReference type="RuleBase" id="RU000461"/>
    </source>
</evidence>
<feature type="non-terminal residue" evidence="16">
    <location>
        <position position="1"/>
    </location>
</feature>
<keyword evidence="7 14" id="KW-0479">Metal-binding</keyword>
<keyword evidence="12 15" id="KW-0503">Monooxygenase</keyword>
<evidence type="ECO:0000256" key="8">
    <source>
        <dbReference type="ARBA" id="ARBA00022824"/>
    </source>
</evidence>
<organism evidence="16 17">
    <name type="scientific">Trichonephila clavata</name>
    <name type="common">Joro spider</name>
    <name type="synonym">Nephila clavata</name>
    <dbReference type="NCBI Taxonomy" id="2740835"/>
    <lineage>
        <taxon>Eukaryota</taxon>
        <taxon>Metazoa</taxon>
        <taxon>Ecdysozoa</taxon>
        <taxon>Arthropoda</taxon>
        <taxon>Chelicerata</taxon>
        <taxon>Arachnida</taxon>
        <taxon>Araneae</taxon>
        <taxon>Araneomorphae</taxon>
        <taxon>Entelegynae</taxon>
        <taxon>Araneoidea</taxon>
        <taxon>Nephilidae</taxon>
        <taxon>Trichonephila</taxon>
    </lineage>
</organism>
<dbReference type="GO" id="GO:0006082">
    <property type="term" value="P:organic acid metabolic process"/>
    <property type="evidence" value="ECO:0007669"/>
    <property type="project" value="TreeGrafter"/>
</dbReference>
<evidence type="ECO:0000256" key="12">
    <source>
        <dbReference type="ARBA" id="ARBA00023033"/>
    </source>
</evidence>
<dbReference type="GO" id="GO:0016712">
    <property type="term" value="F:oxidoreductase activity, acting on paired donors, with incorporation or reduction of molecular oxygen, reduced flavin or flavoprotein as one donor, and incorporation of one atom of oxygen"/>
    <property type="evidence" value="ECO:0007669"/>
    <property type="project" value="TreeGrafter"/>
</dbReference>
<dbReference type="PRINTS" id="PR00385">
    <property type="entry name" value="P450"/>
</dbReference>
<evidence type="ECO:0000256" key="13">
    <source>
        <dbReference type="ARBA" id="ARBA00023136"/>
    </source>
</evidence>
<dbReference type="GO" id="GO:0005789">
    <property type="term" value="C:endoplasmic reticulum membrane"/>
    <property type="evidence" value="ECO:0007669"/>
    <property type="project" value="UniProtKB-SubCell"/>
</dbReference>
<dbReference type="Proteomes" id="UP000887116">
    <property type="component" value="Unassembled WGS sequence"/>
</dbReference>
<dbReference type="InterPro" id="IPR036396">
    <property type="entry name" value="Cyt_P450_sf"/>
</dbReference>
<keyword evidence="9" id="KW-0492">Microsome</keyword>
<dbReference type="Pfam" id="PF00067">
    <property type="entry name" value="p450"/>
    <property type="match status" value="1"/>
</dbReference>
<accession>A0A8X6FJT9</accession>
<evidence type="ECO:0000313" key="17">
    <source>
        <dbReference type="Proteomes" id="UP000887116"/>
    </source>
</evidence>
<evidence type="ECO:0000256" key="9">
    <source>
        <dbReference type="ARBA" id="ARBA00022848"/>
    </source>
</evidence>
<evidence type="ECO:0000313" key="16">
    <source>
        <dbReference type="EMBL" id="GFQ82615.1"/>
    </source>
</evidence>
<name>A0A8X6FJT9_TRICU</name>
<dbReference type="PANTHER" id="PTHR24300">
    <property type="entry name" value="CYTOCHROME P450 508A4-RELATED"/>
    <property type="match status" value="1"/>
</dbReference>
<dbReference type="OrthoDB" id="6419025at2759"/>
<dbReference type="FunFam" id="1.10.630.10:FF:000238">
    <property type="entry name" value="Cytochrome P450 2A6"/>
    <property type="match status" value="1"/>
</dbReference>
<dbReference type="AlphaFoldDB" id="A0A8X6FJT9"/>
<dbReference type="EMBL" id="BMAO01012604">
    <property type="protein sequence ID" value="GFQ82615.1"/>
    <property type="molecule type" value="Genomic_DNA"/>
</dbReference>
<sequence>DEINHFLEVLRKQNGQPIDVKEPLSPSMSNNICALIFGKRYEYDDPDRQLLDKNLDEGNEFLSQTSTNLFLPWMRFIPFHHKFLHIEKSKEAFDRIRNFFIPEIQKHAKSLDPRNIRDFIDGYLVEMKTQQEKDPNTTFNDDMLMSNVLDIFSAGSETVRTTILWFVYSMAAFPEVQKKVQQEILEVIGTERNPEFLDLKAMPYTHAVLLEQMRWKTIVPLNLIHYSVADTKVGGYDIPKDTMVIANFWQAHNDPRYWDEPEKFKPERFLSKDGRSAVKSKYFMGFSLGKRVCPGETMAYLEMFLYFTSMLQKFDIVFPPGTKPTFDAKLTITYRLEPFKVQFIPKH</sequence>
<feature type="binding site" description="axial binding residue" evidence="14">
    <location>
        <position position="293"/>
    </location>
    <ligand>
        <name>heme</name>
        <dbReference type="ChEBI" id="CHEBI:30413"/>
    </ligand>
    <ligandPart>
        <name>Fe</name>
        <dbReference type="ChEBI" id="CHEBI:18248"/>
    </ligandPart>
</feature>
<evidence type="ECO:0000256" key="6">
    <source>
        <dbReference type="ARBA" id="ARBA00022617"/>
    </source>
</evidence>
<dbReference type="SUPFAM" id="SSF48264">
    <property type="entry name" value="Cytochrome P450"/>
    <property type="match status" value="1"/>
</dbReference>
<dbReference type="InterPro" id="IPR002401">
    <property type="entry name" value="Cyt_P450_E_grp-I"/>
</dbReference>
<keyword evidence="11 14" id="KW-0408">Iron</keyword>
<dbReference type="GO" id="GO:0005506">
    <property type="term" value="F:iron ion binding"/>
    <property type="evidence" value="ECO:0007669"/>
    <property type="project" value="InterPro"/>
</dbReference>
<keyword evidence="6 14" id="KW-0349">Heme</keyword>
<dbReference type="InterPro" id="IPR017972">
    <property type="entry name" value="Cyt_P450_CS"/>
</dbReference>
<comment type="subcellular location">
    <subcellularLocation>
        <location evidence="4">Endoplasmic reticulum membrane</location>
        <topology evidence="4">Peripheral membrane protein</topology>
    </subcellularLocation>
    <subcellularLocation>
        <location evidence="3">Microsome membrane</location>
        <topology evidence="3">Peripheral membrane protein</topology>
    </subcellularLocation>
</comment>
<protein>
    <submittedName>
        <fullName evidence="16">Cytochrome P450 2J2</fullName>
    </submittedName>
</protein>
<evidence type="ECO:0000256" key="1">
    <source>
        <dbReference type="ARBA" id="ARBA00001971"/>
    </source>
</evidence>
<dbReference type="InterPro" id="IPR050182">
    <property type="entry name" value="Cytochrome_P450_fam2"/>
</dbReference>
<evidence type="ECO:0000256" key="11">
    <source>
        <dbReference type="ARBA" id="ARBA00023004"/>
    </source>
</evidence>
<comment type="caution">
    <text evidence="16">The sequence shown here is derived from an EMBL/GenBank/DDBJ whole genome shotgun (WGS) entry which is preliminary data.</text>
</comment>
<evidence type="ECO:0000256" key="5">
    <source>
        <dbReference type="ARBA" id="ARBA00010617"/>
    </source>
</evidence>
<evidence type="ECO:0000256" key="7">
    <source>
        <dbReference type="ARBA" id="ARBA00022723"/>
    </source>
</evidence>
<proteinExistence type="inferred from homology"/>
<keyword evidence="17" id="KW-1185">Reference proteome</keyword>
<dbReference type="PROSITE" id="PS00086">
    <property type="entry name" value="CYTOCHROME_P450"/>
    <property type="match status" value="1"/>
</dbReference>
<gene>
    <name evidence="16" type="primary">CYP2J2</name>
    <name evidence="16" type="ORF">TNCT_115901</name>
</gene>
<evidence type="ECO:0000256" key="3">
    <source>
        <dbReference type="ARBA" id="ARBA00004174"/>
    </source>
</evidence>
<evidence type="ECO:0000256" key="2">
    <source>
        <dbReference type="ARBA" id="ARBA00003690"/>
    </source>
</evidence>
<comment type="cofactor">
    <cofactor evidence="1 14">
        <name>heme</name>
        <dbReference type="ChEBI" id="CHEBI:30413"/>
    </cofactor>
</comment>
<dbReference type="PRINTS" id="PR00463">
    <property type="entry name" value="EP450I"/>
</dbReference>
<reference evidence="16" key="1">
    <citation type="submission" date="2020-07" db="EMBL/GenBank/DDBJ databases">
        <title>Multicomponent nature underlies the extraordinary mechanical properties of spider dragline silk.</title>
        <authorList>
            <person name="Kono N."/>
            <person name="Nakamura H."/>
            <person name="Mori M."/>
            <person name="Yoshida Y."/>
            <person name="Ohtoshi R."/>
            <person name="Malay A.D."/>
            <person name="Moran D.A.P."/>
            <person name="Tomita M."/>
            <person name="Numata K."/>
            <person name="Arakawa K."/>
        </authorList>
    </citation>
    <scope>NUCLEOTIDE SEQUENCE</scope>
</reference>
<evidence type="ECO:0000256" key="14">
    <source>
        <dbReference type="PIRSR" id="PIRSR602401-1"/>
    </source>
</evidence>
<dbReference type="GO" id="GO:0006805">
    <property type="term" value="P:xenobiotic metabolic process"/>
    <property type="evidence" value="ECO:0007669"/>
    <property type="project" value="TreeGrafter"/>
</dbReference>
<dbReference type="InterPro" id="IPR001128">
    <property type="entry name" value="Cyt_P450"/>
</dbReference>
<dbReference type="PANTHER" id="PTHR24300:SF375">
    <property type="entry name" value="CYTOCHROME P450 FAMILY"/>
    <property type="match status" value="1"/>
</dbReference>
<dbReference type="Gene3D" id="1.10.630.10">
    <property type="entry name" value="Cytochrome P450"/>
    <property type="match status" value="1"/>
</dbReference>
<dbReference type="GO" id="GO:0020037">
    <property type="term" value="F:heme binding"/>
    <property type="evidence" value="ECO:0007669"/>
    <property type="project" value="InterPro"/>
</dbReference>
<keyword evidence="13" id="KW-0472">Membrane</keyword>
<comment type="function">
    <text evidence="2">May be involved in the metabolism of insect hormones and in the breakdown of synthetic insecticides.</text>
</comment>
<comment type="similarity">
    <text evidence="5 15">Belongs to the cytochrome P450 family.</text>
</comment>
<keyword evidence="8" id="KW-0256">Endoplasmic reticulum</keyword>
<keyword evidence="10 15" id="KW-0560">Oxidoreductase</keyword>
<evidence type="ECO:0000256" key="4">
    <source>
        <dbReference type="ARBA" id="ARBA00004406"/>
    </source>
</evidence>
<evidence type="ECO:0000256" key="10">
    <source>
        <dbReference type="ARBA" id="ARBA00023002"/>
    </source>
</evidence>